<feature type="transmembrane region" description="Helical" evidence="1">
    <location>
        <begin position="112"/>
        <end position="131"/>
    </location>
</feature>
<dbReference type="Proteomes" id="UP000590511">
    <property type="component" value="Unassembled WGS sequence"/>
</dbReference>
<dbReference type="EMBL" id="BOMP01000054">
    <property type="protein sequence ID" value="GIE40770.1"/>
    <property type="molecule type" value="Genomic_DNA"/>
</dbReference>
<dbReference type="EMBL" id="JACHNC010000001">
    <property type="protein sequence ID" value="MBB4754176.1"/>
    <property type="molecule type" value="Genomic_DNA"/>
</dbReference>
<evidence type="ECO:0000313" key="5">
    <source>
        <dbReference type="Proteomes" id="UP000631312"/>
    </source>
</evidence>
<dbReference type="AlphaFoldDB" id="A0A7W7HP96"/>
<evidence type="ECO:0000313" key="2">
    <source>
        <dbReference type="EMBL" id="GIE40770.1"/>
    </source>
</evidence>
<protein>
    <submittedName>
        <fullName evidence="3">Uncharacterized protein</fullName>
    </submittedName>
</protein>
<gene>
    <name evidence="2" type="ORF">Alo02nite_36680</name>
    <name evidence="3" type="ORF">BJ964_008337</name>
</gene>
<proteinExistence type="predicted"/>
<accession>A0A7W7HP96</accession>
<keyword evidence="1" id="KW-0812">Transmembrane</keyword>
<dbReference type="RefSeq" id="WP_188125781.1">
    <property type="nucleotide sequence ID" value="NZ_BOMP01000054.1"/>
</dbReference>
<keyword evidence="1" id="KW-1133">Transmembrane helix</keyword>
<comment type="caution">
    <text evidence="3">The sequence shown here is derived from an EMBL/GenBank/DDBJ whole genome shotgun (WGS) entry which is preliminary data.</text>
</comment>
<feature type="transmembrane region" description="Helical" evidence="1">
    <location>
        <begin position="16"/>
        <end position="33"/>
    </location>
</feature>
<evidence type="ECO:0000313" key="3">
    <source>
        <dbReference type="EMBL" id="MBB4754176.1"/>
    </source>
</evidence>
<feature type="transmembrane region" description="Helical" evidence="1">
    <location>
        <begin position="39"/>
        <end position="56"/>
    </location>
</feature>
<keyword evidence="5" id="KW-1185">Reference proteome</keyword>
<keyword evidence="1" id="KW-0472">Membrane</keyword>
<organism evidence="3 4">
    <name type="scientific">Actinoplanes lobatus</name>
    <dbReference type="NCBI Taxonomy" id="113568"/>
    <lineage>
        <taxon>Bacteria</taxon>
        <taxon>Bacillati</taxon>
        <taxon>Actinomycetota</taxon>
        <taxon>Actinomycetes</taxon>
        <taxon>Micromonosporales</taxon>
        <taxon>Micromonosporaceae</taxon>
        <taxon>Actinoplanes</taxon>
    </lineage>
</organism>
<feature type="transmembrane region" description="Helical" evidence="1">
    <location>
        <begin position="82"/>
        <end position="100"/>
    </location>
</feature>
<reference evidence="2 5" key="2">
    <citation type="submission" date="2021-01" db="EMBL/GenBank/DDBJ databases">
        <title>Whole genome shotgun sequence of Actinoplanes lobatus NBRC 12513.</title>
        <authorList>
            <person name="Komaki H."/>
            <person name="Tamura T."/>
        </authorList>
    </citation>
    <scope>NUCLEOTIDE SEQUENCE [LARGE SCALE GENOMIC DNA]</scope>
    <source>
        <strain evidence="2 5">NBRC 12513</strain>
    </source>
</reference>
<sequence length="164" mass="17649">MSRPIWVRLVHENEEATASGIYGLIVGAAVLVAAHPTTATRAVVAVLVTLTIYWLAERYARLVAERIHAGHRPRWETVRRQLTSGWEIVTASGLPLLALISARLGGATMDTAVLSALMCTTLLLCFSGWLIGVNGRLQPKERLVSTLVSGGFGAALIVLKTTLH</sequence>
<reference evidence="3 4" key="1">
    <citation type="submission" date="2020-08" db="EMBL/GenBank/DDBJ databases">
        <title>Sequencing the genomes of 1000 actinobacteria strains.</title>
        <authorList>
            <person name="Klenk H.-P."/>
        </authorList>
    </citation>
    <scope>NUCLEOTIDE SEQUENCE [LARGE SCALE GENOMIC DNA]</scope>
    <source>
        <strain evidence="3 4">DSM 43150</strain>
    </source>
</reference>
<evidence type="ECO:0000256" key="1">
    <source>
        <dbReference type="SAM" id="Phobius"/>
    </source>
</evidence>
<name>A0A7W7HP96_9ACTN</name>
<evidence type="ECO:0000313" key="4">
    <source>
        <dbReference type="Proteomes" id="UP000590511"/>
    </source>
</evidence>
<dbReference type="Proteomes" id="UP000631312">
    <property type="component" value="Unassembled WGS sequence"/>
</dbReference>